<evidence type="ECO:0000256" key="3">
    <source>
        <dbReference type="ARBA" id="ARBA00023288"/>
    </source>
</evidence>
<dbReference type="Proteomes" id="UP000319438">
    <property type="component" value="Segment"/>
</dbReference>
<proteinExistence type="predicted"/>
<dbReference type="Pfam" id="PF02991">
    <property type="entry name" value="ATG8"/>
    <property type="match status" value="1"/>
</dbReference>
<dbReference type="SUPFAM" id="SSF54236">
    <property type="entry name" value="Ubiquitin-like"/>
    <property type="match status" value="1"/>
</dbReference>
<gene>
    <name evidence="4" type="ORF">PMV_357</name>
</gene>
<accession>A0A0N9PI07</accession>
<dbReference type="InterPro" id="IPR004241">
    <property type="entry name" value="Atg8-like"/>
</dbReference>
<dbReference type="GO" id="GO:0016020">
    <property type="term" value="C:membrane"/>
    <property type="evidence" value="ECO:0007669"/>
    <property type="project" value="UniProtKB-SubCell"/>
</dbReference>
<evidence type="ECO:0000313" key="5">
    <source>
        <dbReference type="Proteomes" id="UP000319438"/>
    </source>
</evidence>
<protein>
    <recommendedName>
        <fullName evidence="6">Ubiquitin-like protein</fullName>
    </recommendedName>
</protein>
<evidence type="ECO:0000256" key="1">
    <source>
        <dbReference type="ARBA" id="ARBA00004370"/>
    </source>
</evidence>
<evidence type="ECO:0000313" key="4">
    <source>
        <dbReference type="EMBL" id="ALH07055.1"/>
    </source>
</evidence>
<evidence type="ECO:0000256" key="2">
    <source>
        <dbReference type="ARBA" id="ARBA00023136"/>
    </source>
</evidence>
<keyword evidence="2" id="KW-0472">Membrane</keyword>
<sequence>MLSDEEKTKIHSILKRRFPERVAVIFYPFRGESYLSKEKFIIHKDTSFAHTMAEVRKYCPSGKTLTVVSSQKRRPLLMTKTMGELVQEHEDNDQILCLLYSEESTFGSFQESERL</sequence>
<dbReference type="Gene3D" id="3.10.20.90">
    <property type="entry name" value="Phosphatidylinositol 3-kinase Catalytic Subunit, Chain A, domain 1"/>
    <property type="match status" value="1"/>
</dbReference>
<dbReference type="EMBL" id="KT428292">
    <property type="protein sequence ID" value="ALH07055.1"/>
    <property type="molecule type" value="Genomic_DNA"/>
</dbReference>
<keyword evidence="3" id="KW-0449">Lipoprotein</keyword>
<comment type="subcellular location">
    <subcellularLocation>
        <location evidence="1">Membrane</location>
    </subcellularLocation>
</comment>
<reference evidence="4" key="1">
    <citation type="journal article" date="2015" name="Genome Announc.">
        <title>Complete Genome Sequence of a New Member of the Marseilleviridae Recovered from the Brackish Submarine Spring in the Cassis Port-Miou Calanque, France.</title>
        <authorList>
            <person name="Doutre G."/>
            <person name="Arfib B."/>
            <person name="Rochette P."/>
            <person name="Claverie J.M."/>
            <person name="Bonin P."/>
            <person name="Abergel C."/>
        </authorList>
    </citation>
    <scope>NUCLEOTIDE SEQUENCE [LARGE SCALE GENOMIC DNA]</scope>
    <source>
        <strain evidence="4">1</strain>
    </source>
</reference>
<dbReference type="InterPro" id="IPR029071">
    <property type="entry name" value="Ubiquitin-like_domsf"/>
</dbReference>
<evidence type="ECO:0008006" key="6">
    <source>
        <dbReference type="Google" id="ProtNLM"/>
    </source>
</evidence>
<organism evidence="4 5">
    <name type="scientific">Port-miou virus</name>
    <dbReference type="NCBI Taxonomy" id="1733873"/>
    <lineage>
        <taxon>Viruses</taxon>
        <taxon>Varidnaviria</taxon>
        <taxon>Bamfordvirae</taxon>
        <taxon>Nucleocytoviricota</taxon>
        <taxon>Megaviricetes</taxon>
        <taxon>Pimascovirales</taxon>
        <taxon>Pimascovirales incertae sedis</taxon>
        <taxon>Marseilleviridae</taxon>
        <taxon>Losannavirus</taxon>
        <taxon>Losannavirus lausannense</taxon>
        <taxon>Lausannevirus</taxon>
    </lineage>
</organism>
<name>A0A0N9PI07_9VIRU</name>